<keyword evidence="2" id="KW-1185">Reference proteome</keyword>
<proteinExistence type="predicted"/>
<dbReference type="Pfam" id="PF10551">
    <property type="entry name" value="MULE"/>
    <property type="match status" value="1"/>
</dbReference>
<dbReference type="InterPro" id="IPR018289">
    <property type="entry name" value="MULE_transposase_dom"/>
</dbReference>
<evidence type="ECO:0000313" key="2">
    <source>
        <dbReference type="Proteomes" id="UP000694867"/>
    </source>
</evidence>
<gene>
    <name evidence="3" type="primary">LOC100902913</name>
</gene>
<name>A0AAJ7L7B2_9ACAR</name>
<dbReference type="GeneID" id="100902913"/>
<sequence>MHYTDRRDIVIPEEYGVYESTPGVVERFVLGDSGSDDPNRIFIFCRESTGSWIGRVSKIYCDGTSSLAPKRFSQVLAILAERHNCVTPICYALLPNKSEETYWKMIDLLSLEWPTFNPTSISMDYEKALMNAFSSHIPDALLQGCFFHLVRNMKKQVAANGQSKRYRNVSDFELKAKMISALAFVPPERLEDALRELRNELPDELQPVLDFFEDTYIGRLRVHNDGSLARRDPLFPVSMWTVYERTLRGDSRTNNYAEAAHRSLQRQFRVEHPGILNFIDGIRSVQHSKDADLERYIAGHTSEGKKNEYVENDQKILRIPGNVDTNTLTDTMRGVAQTYKMNP</sequence>
<protein>
    <submittedName>
        <fullName evidence="3">Uncharacterized protein LOC100902913</fullName>
    </submittedName>
</protein>
<evidence type="ECO:0000313" key="3">
    <source>
        <dbReference type="RefSeq" id="XP_018497132.1"/>
    </source>
</evidence>
<dbReference type="Proteomes" id="UP000694867">
    <property type="component" value="Unplaced"/>
</dbReference>
<feature type="domain" description="MULE transposase" evidence="1">
    <location>
        <begin position="75"/>
        <end position="152"/>
    </location>
</feature>
<dbReference type="KEGG" id="goe:100902913"/>
<organism evidence="2 3">
    <name type="scientific">Galendromus occidentalis</name>
    <name type="common">western predatory mite</name>
    <dbReference type="NCBI Taxonomy" id="34638"/>
    <lineage>
        <taxon>Eukaryota</taxon>
        <taxon>Metazoa</taxon>
        <taxon>Ecdysozoa</taxon>
        <taxon>Arthropoda</taxon>
        <taxon>Chelicerata</taxon>
        <taxon>Arachnida</taxon>
        <taxon>Acari</taxon>
        <taxon>Parasitiformes</taxon>
        <taxon>Mesostigmata</taxon>
        <taxon>Gamasina</taxon>
        <taxon>Phytoseioidea</taxon>
        <taxon>Phytoseiidae</taxon>
        <taxon>Typhlodrominae</taxon>
        <taxon>Galendromus</taxon>
    </lineage>
</organism>
<reference evidence="3" key="1">
    <citation type="submission" date="2025-08" db="UniProtKB">
        <authorList>
            <consortium name="RefSeq"/>
        </authorList>
    </citation>
    <scope>IDENTIFICATION</scope>
</reference>
<dbReference type="RefSeq" id="XP_018497132.1">
    <property type="nucleotide sequence ID" value="XM_018641616.1"/>
</dbReference>
<accession>A0AAJ7L7B2</accession>
<dbReference type="AlphaFoldDB" id="A0AAJ7L7B2"/>
<evidence type="ECO:0000259" key="1">
    <source>
        <dbReference type="Pfam" id="PF10551"/>
    </source>
</evidence>